<feature type="compositionally biased region" description="Basic and acidic residues" evidence="1">
    <location>
        <begin position="8"/>
        <end position="20"/>
    </location>
</feature>
<evidence type="ECO:0000313" key="3">
    <source>
        <dbReference type="Proteomes" id="UP000479190"/>
    </source>
</evidence>
<keyword evidence="3" id="KW-1185">Reference proteome</keyword>
<protein>
    <submittedName>
        <fullName evidence="2">Uncharacterized protein</fullName>
    </submittedName>
</protein>
<name>A0A6H5J2W2_9HYME</name>
<organism evidence="2 3">
    <name type="scientific">Trichogramma brassicae</name>
    <dbReference type="NCBI Taxonomy" id="86971"/>
    <lineage>
        <taxon>Eukaryota</taxon>
        <taxon>Metazoa</taxon>
        <taxon>Ecdysozoa</taxon>
        <taxon>Arthropoda</taxon>
        <taxon>Hexapoda</taxon>
        <taxon>Insecta</taxon>
        <taxon>Pterygota</taxon>
        <taxon>Neoptera</taxon>
        <taxon>Endopterygota</taxon>
        <taxon>Hymenoptera</taxon>
        <taxon>Apocrita</taxon>
        <taxon>Proctotrupomorpha</taxon>
        <taxon>Chalcidoidea</taxon>
        <taxon>Trichogrammatidae</taxon>
        <taxon>Trichogramma</taxon>
    </lineage>
</organism>
<evidence type="ECO:0000313" key="2">
    <source>
        <dbReference type="EMBL" id="CAB0043945.1"/>
    </source>
</evidence>
<reference evidence="2 3" key="1">
    <citation type="submission" date="2020-02" db="EMBL/GenBank/DDBJ databases">
        <authorList>
            <person name="Ferguson B K."/>
        </authorList>
    </citation>
    <scope>NUCLEOTIDE SEQUENCE [LARGE SCALE GENOMIC DNA]</scope>
</reference>
<accession>A0A6H5J2W2</accession>
<dbReference type="EMBL" id="CADCXV010001361">
    <property type="protein sequence ID" value="CAB0043945.1"/>
    <property type="molecule type" value="Genomic_DNA"/>
</dbReference>
<proteinExistence type="predicted"/>
<dbReference type="Proteomes" id="UP000479190">
    <property type="component" value="Unassembled WGS sequence"/>
</dbReference>
<sequence length="288" mass="32875">MFSLSNRSDGDSQSRSSGIDKDEFIMDGHSAYLMLDEWRLSDEDDLRFRSSSCEKDNGYWTNSGNYGASIDWKIEEKRIRLLEHLDELYENYGASGQVLCPQAVFPPEEMESLPHTTRTTSRSSVASRRVHHTADCEPHYRLYAVRDLFEIYIYILPGRGKLHGRVRLDAHFLVACQFGFEDVAGRAAAVSRATRSWPSCYRDEGRSELGQQLTRTDPVIRSTGCTGTTARCCRRFSRSATSSMTRTRAVIYPAADISLWRDSCPERSSELRRCRELSLSRPRQNSRG</sequence>
<evidence type="ECO:0000256" key="1">
    <source>
        <dbReference type="SAM" id="MobiDB-lite"/>
    </source>
</evidence>
<feature type="region of interest" description="Disordered" evidence="1">
    <location>
        <begin position="1"/>
        <end position="20"/>
    </location>
</feature>
<gene>
    <name evidence="2" type="ORF">TBRA_LOCUS15533</name>
</gene>
<dbReference type="AlphaFoldDB" id="A0A6H5J2W2"/>